<comment type="caution">
    <text evidence="2">The sequence shown here is derived from an EMBL/GenBank/DDBJ whole genome shotgun (WGS) entry which is preliminary data.</text>
</comment>
<keyword evidence="3" id="KW-1185">Reference proteome</keyword>
<feature type="transmembrane region" description="Helical" evidence="1">
    <location>
        <begin position="268"/>
        <end position="287"/>
    </location>
</feature>
<keyword evidence="1" id="KW-1133">Transmembrane helix</keyword>
<evidence type="ECO:0000313" key="3">
    <source>
        <dbReference type="Proteomes" id="UP001499863"/>
    </source>
</evidence>
<evidence type="ECO:0000256" key="1">
    <source>
        <dbReference type="SAM" id="Phobius"/>
    </source>
</evidence>
<name>A0ABN1YK88_9ACTN</name>
<feature type="transmembrane region" description="Helical" evidence="1">
    <location>
        <begin position="132"/>
        <end position="154"/>
    </location>
</feature>
<feature type="transmembrane region" description="Helical" evidence="1">
    <location>
        <begin position="198"/>
        <end position="215"/>
    </location>
</feature>
<organism evidence="2 3">
    <name type="scientific">Kitasatospora putterlickiae</name>
    <dbReference type="NCBI Taxonomy" id="221725"/>
    <lineage>
        <taxon>Bacteria</taxon>
        <taxon>Bacillati</taxon>
        <taxon>Actinomycetota</taxon>
        <taxon>Actinomycetes</taxon>
        <taxon>Kitasatosporales</taxon>
        <taxon>Streptomycetaceae</taxon>
        <taxon>Kitasatospora</taxon>
    </lineage>
</organism>
<accession>A0ABN1YK88</accession>
<keyword evidence="1" id="KW-0812">Transmembrane</keyword>
<keyword evidence="1" id="KW-0472">Membrane</keyword>
<proteinExistence type="predicted"/>
<dbReference type="EMBL" id="BAAAKJ010000551">
    <property type="protein sequence ID" value="GAA1416289.1"/>
    <property type="molecule type" value="Genomic_DNA"/>
</dbReference>
<reference evidence="2 3" key="1">
    <citation type="journal article" date="2019" name="Int. J. Syst. Evol. Microbiol.">
        <title>The Global Catalogue of Microorganisms (GCM) 10K type strain sequencing project: providing services to taxonomists for standard genome sequencing and annotation.</title>
        <authorList>
            <consortium name="The Broad Institute Genomics Platform"/>
            <consortium name="The Broad Institute Genome Sequencing Center for Infectious Disease"/>
            <person name="Wu L."/>
            <person name="Ma J."/>
        </authorList>
    </citation>
    <scope>NUCLEOTIDE SEQUENCE [LARGE SCALE GENOMIC DNA]</scope>
    <source>
        <strain evidence="2 3">JCM 12393</strain>
    </source>
</reference>
<evidence type="ECO:0000313" key="2">
    <source>
        <dbReference type="EMBL" id="GAA1416289.1"/>
    </source>
</evidence>
<sequence>MGGYRVTETTATGWTVKAPPRATSLFVNGLFPRRRALVVVLGLLGGVLLAYAWPARPVDDGAAFSAAARLLGHDPGSAPPRGLAAGALFAFVAGLAGAFGAGHLVVLGLLGPLVGRMSLIRRPRAAHALHPLGPLAAGLLPAAVGCGVLEGLLGTRSAVPGRVQAMAVYGVAGLVLLAIALAAAGVLPDPLAGVARRFPNAPLVLVGALVGAFPTRRAALERELLSGAVASVFQSIGGVLVMALLLLALFGVLGAPVQRWLASGPARAATLTASALLVAGAFTVAYWDLRLLGDLGVLRWPAAPWNG</sequence>
<gene>
    <name evidence="2" type="ORF">GCM10009639_70510</name>
</gene>
<feature type="transmembrane region" description="Helical" evidence="1">
    <location>
        <begin position="235"/>
        <end position="256"/>
    </location>
</feature>
<feature type="transmembrane region" description="Helical" evidence="1">
    <location>
        <begin position="166"/>
        <end position="186"/>
    </location>
</feature>
<feature type="transmembrane region" description="Helical" evidence="1">
    <location>
        <begin position="83"/>
        <end position="111"/>
    </location>
</feature>
<protein>
    <submittedName>
        <fullName evidence="2">Uncharacterized protein</fullName>
    </submittedName>
</protein>
<feature type="transmembrane region" description="Helical" evidence="1">
    <location>
        <begin position="36"/>
        <end position="53"/>
    </location>
</feature>
<dbReference type="Proteomes" id="UP001499863">
    <property type="component" value="Unassembled WGS sequence"/>
</dbReference>